<protein>
    <submittedName>
        <fullName evidence="3">Fatty acid desaturase</fullName>
    </submittedName>
</protein>
<dbReference type="Proteomes" id="UP000640426">
    <property type="component" value="Unassembled WGS sequence"/>
</dbReference>
<feature type="domain" description="Fatty acid desaturase" evidence="2">
    <location>
        <begin position="51"/>
        <end position="143"/>
    </location>
</feature>
<dbReference type="Pfam" id="PF00487">
    <property type="entry name" value="FA_desaturase"/>
    <property type="match status" value="2"/>
</dbReference>
<name>A0ABS0XS37_9SPHN</name>
<evidence type="ECO:0000313" key="4">
    <source>
        <dbReference type="Proteomes" id="UP000640426"/>
    </source>
</evidence>
<gene>
    <name evidence="3" type="ORF">JAO74_13705</name>
</gene>
<keyword evidence="1" id="KW-0812">Transmembrane</keyword>
<feature type="transmembrane region" description="Helical" evidence="1">
    <location>
        <begin position="147"/>
        <end position="163"/>
    </location>
</feature>
<keyword evidence="4" id="KW-1185">Reference proteome</keyword>
<comment type="caution">
    <text evidence="3">The sequence shown here is derived from an EMBL/GenBank/DDBJ whole genome shotgun (WGS) entry which is preliminary data.</text>
</comment>
<organism evidence="3 4">
    <name type="scientific">Sphingomonas mollis</name>
    <dbReference type="NCBI Taxonomy" id="2795726"/>
    <lineage>
        <taxon>Bacteria</taxon>
        <taxon>Pseudomonadati</taxon>
        <taxon>Pseudomonadota</taxon>
        <taxon>Alphaproteobacteria</taxon>
        <taxon>Sphingomonadales</taxon>
        <taxon>Sphingomonadaceae</taxon>
        <taxon>Sphingomonas</taxon>
    </lineage>
</organism>
<reference evidence="4" key="1">
    <citation type="submission" date="2020-12" db="EMBL/GenBank/DDBJ databases">
        <title>Hymenobacter sp.</title>
        <authorList>
            <person name="Kim M.K."/>
        </authorList>
    </citation>
    <scope>NUCLEOTIDE SEQUENCE [LARGE SCALE GENOMIC DNA]</scope>
    <source>
        <strain evidence="4">BT553</strain>
    </source>
</reference>
<accession>A0ABS0XS37</accession>
<evidence type="ECO:0000313" key="3">
    <source>
        <dbReference type="EMBL" id="MBJ6122848.1"/>
    </source>
</evidence>
<feature type="transmembrane region" description="Helical" evidence="1">
    <location>
        <begin position="47"/>
        <end position="69"/>
    </location>
</feature>
<sequence length="264" mass="28987">MSAAGASPADAARRQARIGLSFAAAIVAAWLAIHITGIFFWRWSLAMVPVAVVMVLVQTWLSTGLFIIAHDSMHGALAPGHPRLNRMVGATCLSLYACLSYATLLPQHHLHHRHAGGAGDPDFHGGDPRLIGWFRQFFRTYYSHGQIARITIVALVYTLLLGAPLGNIAIFWAIPALGAVAQLFVFGTWLPHREGDEPFADRHRARSARIAPTLSLLTCFHFGGYHHEHHLSPGTPWWGLPARRRDYQASAHQLGNASGLRPRP</sequence>
<keyword evidence="1" id="KW-1133">Transmembrane helix</keyword>
<dbReference type="RefSeq" id="WP_199039041.1">
    <property type="nucleotide sequence ID" value="NZ_JAELXS010000007.1"/>
</dbReference>
<keyword evidence="1" id="KW-0472">Membrane</keyword>
<proteinExistence type="predicted"/>
<dbReference type="EMBL" id="JAELXS010000007">
    <property type="protein sequence ID" value="MBJ6122848.1"/>
    <property type="molecule type" value="Genomic_DNA"/>
</dbReference>
<feature type="domain" description="Fatty acid desaturase" evidence="2">
    <location>
        <begin position="147"/>
        <end position="249"/>
    </location>
</feature>
<evidence type="ECO:0000256" key="1">
    <source>
        <dbReference type="SAM" id="Phobius"/>
    </source>
</evidence>
<dbReference type="InterPro" id="IPR005804">
    <property type="entry name" value="FA_desaturase_dom"/>
</dbReference>
<evidence type="ECO:0000259" key="2">
    <source>
        <dbReference type="Pfam" id="PF00487"/>
    </source>
</evidence>
<feature type="transmembrane region" description="Helical" evidence="1">
    <location>
        <begin position="20"/>
        <end position="41"/>
    </location>
</feature>